<evidence type="ECO:0000256" key="2">
    <source>
        <dbReference type="ARBA" id="ARBA00008150"/>
    </source>
</evidence>
<evidence type="ECO:0000256" key="3">
    <source>
        <dbReference type="ARBA" id="ARBA00022729"/>
    </source>
</evidence>
<comment type="subcellular location">
    <subcellularLocation>
        <location evidence="1">Periplasm</location>
    </subcellularLocation>
</comment>
<reference evidence="7 8" key="1">
    <citation type="journal article" date="2015" name="Int. J. Syst. Evol. Microbiol.">
        <title>Halomonas salicampi sp. nov., a halotolerant and alkalitolerant bacterium isolated from a saltern soil.</title>
        <authorList>
            <person name="Lee J.C."/>
            <person name="Kim Y.S."/>
            <person name="Yun B.S."/>
            <person name="Whang K.S."/>
        </authorList>
    </citation>
    <scope>NUCLEOTIDE SEQUENCE [LARGE SCALE GENOMIC DNA]</scope>
    <source>
        <strain evidence="7 8">BH103</strain>
    </source>
</reference>
<dbReference type="InterPro" id="IPR033434">
    <property type="entry name" value="MucB/RseB_N"/>
</dbReference>
<accession>A0A7Z0LM46</accession>
<dbReference type="Pfam" id="PF17188">
    <property type="entry name" value="MucB_RseB_C"/>
    <property type="match status" value="1"/>
</dbReference>
<name>A0A7Z0LM46_9GAMM</name>
<feature type="domain" description="MucB/RseB C-terminal" evidence="6">
    <location>
        <begin position="224"/>
        <end position="319"/>
    </location>
</feature>
<dbReference type="Gene3D" id="3.30.200.100">
    <property type="entry name" value="MucB/RseB, C-terminal domain"/>
    <property type="match status" value="1"/>
</dbReference>
<evidence type="ECO:0000256" key="4">
    <source>
        <dbReference type="ARBA" id="ARBA00022764"/>
    </source>
</evidence>
<comment type="caution">
    <text evidence="7">The sequence shown here is derived from an EMBL/GenBank/DDBJ whole genome shotgun (WGS) entry which is preliminary data.</text>
</comment>
<protein>
    <submittedName>
        <fullName evidence="7">MucB/RseB C-terminal domain-containing protein</fullName>
    </submittedName>
</protein>
<proteinExistence type="inferred from homology"/>
<dbReference type="GO" id="GO:0030288">
    <property type="term" value="C:outer membrane-bounded periplasmic space"/>
    <property type="evidence" value="ECO:0007669"/>
    <property type="project" value="TreeGrafter"/>
</dbReference>
<dbReference type="InterPro" id="IPR033436">
    <property type="entry name" value="MucB/RseB_C"/>
</dbReference>
<dbReference type="GO" id="GO:0032885">
    <property type="term" value="P:regulation of polysaccharide biosynthetic process"/>
    <property type="evidence" value="ECO:0007669"/>
    <property type="project" value="TreeGrafter"/>
</dbReference>
<keyword evidence="8" id="KW-1185">Reference proteome</keyword>
<evidence type="ECO:0000259" key="6">
    <source>
        <dbReference type="Pfam" id="PF17188"/>
    </source>
</evidence>
<dbReference type="PANTHER" id="PTHR38782">
    <property type="match status" value="1"/>
</dbReference>
<dbReference type="Pfam" id="PF03888">
    <property type="entry name" value="MucB_RseB"/>
    <property type="match status" value="1"/>
</dbReference>
<keyword evidence="3" id="KW-0732">Signal</keyword>
<evidence type="ECO:0000259" key="5">
    <source>
        <dbReference type="Pfam" id="PF03888"/>
    </source>
</evidence>
<dbReference type="CDD" id="cd16327">
    <property type="entry name" value="RseB"/>
    <property type="match status" value="1"/>
</dbReference>
<evidence type="ECO:0000256" key="1">
    <source>
        <dbReference type="ARBA" id="ARBA00004418"/>
    </source>
</evidence>
<dbReference type="PANTHER" id="PTHR38782:SF1">
    <property type="entry name" value="SIGMA-E FACTOR REGULATORY PROTEIN RSEB"/>
    <property type="match status" value="1"/>
</dbReference>
<dbReference type="AlphaFoldDB" id="A0A7Z0LM46"/>
<keyword evidence="4" id="KW-0574">Periplasm</keyword>
<gene>
    <name evidence="7" type="ORF">HZS81_11685</name>
</gene>
<dbReference type="GO" id="GO:0045152">
    <property type="term" value="F:antisigma factor binding"/>
    <property type="evidence" value="ECO:0007669"/>
    <property type="project" value="TreeGrafter"/>
</dbReference>
<dbReference type="Proteomes" id="UP000586119">
    <property type="component" value="Unassembled WGS sequence"/>
</dbReference>
<evidence type="ECO:0000313" key="8">
    <source>
        <dbReference type="Proteomes" id="UP000586119"/>
    </source>
</evidence>
<dbReference type="EMBL" id="JACCDF010000010">
    <property type="protein sequence ID" value="NYS61414.1"/>
    <property type="molecule type" value="Genomic_DNA"/>
</dbReference>
<dbReference type="Gene3D" id="2.50.20.10">
    <property type="entry name" value="Lipoprotein localisation LolA/LolB/LppX"/>
    <property type="match status" value="1"/>
</dbReference>
<comment type="similarity">
    <text evidence="2">Belongs to the RseB family.</text>
</comment>
<dbReference type="InterPro" id="IPR038484">
    <property type="entry name" value="MucB/RseB_C_sf"/>
</dbReference>
<organism evidence="7 8">
    <name type="scientific">Vreelandella salicampi</name>
    <dbReference type="NCBI Taxonomy" id="1449798"/>
    <lineage>
        <taxon>Bacteria</taxon>
        <taxon>Pseudomonadati</taxon>
        <taxon>Pseudomonadota</taxon>
        <taxon>Gammaproteobacteria</taxon>
        <taxon>Oceanospirillales</taxon>
        <taxon>Halomonadaceae</taxon>
        <taxon>Vreelandella</taxon>
    </lineage>
</organism>
<sequence length="326" mass="36119">MPQPMIRNVRAITLTFALHALVLMAYPLSASEPAPNAKTLSCEALEEQTPTSVQHWLTMSLWASHCYSYQARAVAIDANEVRTLALSHRIQDGVRQQVVQYLDGPSMSIERHARVGHWGWTNAPDVETSVPAQWATHLSRIYTILLEDDKRVAGREAVKITFEPRDTDRYSHQWWLDVASGLVLKHVVRDTGGDILETFQVTQLQDPERFSGDVEIGRPGREPSVDWQVNWLPKGFQLQPGVSRALANGRAQKLYSDGLAAISVFVEPLSASSLSPGVHKLGVSAVAVERRQSSDADLQVVAIGEVPPQVLLRVARTVELIDKPSE</sequence>
<feature type="domain" description="MucB/RseB N-terminal" evidence="5">
    <location>
        <begin position="53"/>
        <end position="205"/>
    </location>
</feature>
<dbReference type="PIRSF" id="PIRSF005427">
    <property type="entry name" value="RseB"/>
    <property type="match status" value="1"/>
</dbReference>
<dbReference type="InterPro" id="IPR005588">
    <property type="entry name" value="MucB_RseB"/>
</dbReference>
<evidence type="ECO:0000313" key="7">
    <source>
        <dbReference type="EMBL" id="NYS61414.1"/>
    </source>
</evidence>